<organism evidence="1">
    <name type="scientific">Myoviridae sp. ct9Ns12</name>
    <dbReference type="NCBI Taxonomy" id="2826626"/>
    <lineage>
        <taxon>Viruses</taxon>
        <taxon>Duplodnaviria</taxon>
        <taxon>Heunggongvirae</taxon>
        <taxon>Uroviricota</taxon>
        <taxon>Caudoviricetes</taxon>
    </lineage>
</organism>
<name>A0A8S5MIH1_9CAUD</name>
<dbReference type="EMBL" id="BK014906">
    <property type="protein sequence ID" value="DAD81691.1"/>
    <property type="molecule type" value="Genomic_DNA"/>
</dbReference>
<accession>A0A8S5MIH1</accession>
<evidence type="ECO:0000313" key="1">
    <source>
        <dbReference type="EMBL" id="DAD81691.1"/>
    </source>
</evidence>
<sequence length="467" mass="52404">MKAYMKRTGSYMATTRLTVTVICLLLLLVVSPLYGRRYDMAIVPDSNVNLAGNIRDILNAAGGSVTNEVITFFQTRANINKWAKYKPYRKATNFNLDYSTDPTRADGCMWGMVTPTLKAGYVYFNKMAYEITTNPSQANYPNWEYQLPRGGQGEPYRLGDFKGYNTAAVQPFTTGITNYKSELNMFDEDSFTAFCMINSGSDFNFRDFFTTSSGYRFVVECYLETGMPFYVMDAPTYKQISGQDIANVTDWAEYIKIQLSQIMQNTSQLVGRSLYVCMGVQKISSSGSAEGGTGIVAPWNGSDTPFFKRISIVNYFSRRASLTYVAFTLVNPTWYSRDSDLTFSFSGTRYFCVRMKIERKAKGMYIIPENSSFTPSSGEGTIKIRCSVVAGTYQSSQFGQPANSSLQNISQIYIEPSSTEGQYQEFYLVFSSLLRSGTASYLVFEATSDNKGSFVTMDVQTVNITCR</sequence>
<proteinExistence type="predicted"/>
<protein>
    <submittedName>
        <fullName evidence="1">Uncharacterized protein</fullName>
    </submittedName>
</protein>
<reference evidence="1" key="1">
    <citation type="journal article" date="2021" name="Proc. Natl. Acad. Sci. U.S.A.">
        <title>A Catalog of Tens of Thousands of Viruses from Human Metagenomes Reveals Hidden Associations with Chronic Diseases.</title>
        <authorList>
            <person name="Tisza M.J."/>
            <person name="Buck C.B."/>
        </authorList>
    </citation>
    <scope>NUCLEOTIDE SEQUENCE</scope>
    <source>
        <strain evidence="1">Ct9Ns12</strain>
    </source>
</reference>